<comment type="caution">
    <text evidence="1">The sequence shown here is derived from an EMBL/GenBank/DDBJ whole genome shotgun (WGS) entry which is preliminary data.</text>
</comment>
<organism evidence="1 2">
    <name type="scientific">Mycolicibacterium peregrinum</name>
    <name type="common">Mycobacterium peregrinum</name>
    <dbReference type="NCBI Taxonomy" id="43304"/>
    <lineage>
        <taxon>Bacteria</taxon>
        <taxon>Bacillati</taxon>
        <taxon>Actinomycetota</taxon>
        <taxon>Actinomycetes</taxon>
        <taxon>Mycobacteriales</taxon>
        <taxon>Mycobacteriaceae</taxon>
        <taxon>Mycolicibacterium</taxon>
    </lineage>
</organism>
<evidence type="ECO:0000313" key="2">
    <source>
        <dbReference type="Proteomes" id="UP000297792"/>
    </source>
</evidence>
<protein>
    <submittedName>
        <fullName evidence="1">Uncharacterized protein</fullName>
    </submittedName>
</protein>
<keyword evidence="2" id="KW-1185">Reference proteome</keyword>
<sequence>MLLAFGLSVTACGPRTEAPVQPDQSKVFFPGTVETYGLDLTPTDRDHRAERYALRQIDPCGFVDRKTLEGNGHTDFSYTYSSVSWIETGANSPIATLGGEGCTVGFPATKAGLELLVRPGEARWNDSQFSSDPAHPGVLGTTPPGCTFRVPLPLAGLTGAPESMRDPVMEVSAVDVTDGRRNSEDTELCELGGAVAGEIAAHVEANGVPVHTDKSSTATRFLTADPCAAAADLHAVGFEWWEPKPEAQWPTTWRHPGVCELQLDPVAAKSATAVVKYGLVKWSDDIVKMPWSPESQRSEQDGVTLFDVGGSSGPDCYVIANTNRSIEPVTVGTGAADLVASTPIVTVRVNAPTAGNCAGSAKEAALRAVQRAG</sequence>
<proteinExistence type="predicted"/>
<reference evidence="1 2" key="1">
    <citation type="submission" date="2018-12" db="EMBL/GenBank/DDBJ databases">
        <title>Draft genome sequences of Mycolicibacterium peregrinum isolated from a pig with lymphadenitis and from soil on the same Japanese pig farm.</title>
        <authorList>
            <person name="Komatsu T."/>
            <person name="Ohya K."/>
            <person name="Sawai K."/>
            <person name="Odoi J.O."/>
            <person name="Otsu K."/>
            <person name="Ota A."/>
            <person name="Ito T."/>
            <person name="Kawai M."/>
            <person name="Maruyama F."/>
        </authorList>
    </citation>
    <scope>NUCLEOTIDE SEQUENCE [LARGE SCALE GENOMIC DNA]</scope>
    <source>
        <strain evidence="1 2">138</strain>
    </source>
</reference>
<dbReference type="AlphaFoldDB" id="A0A4Z0HXS3"/>
<accession>A0A4Z0HXS3</accession>
<dbReference type="Proteomes" id="UP000297792">
    <property type="component" value="Unassembled WGS sequence"/>
</dbReference>
<dbReference type="EMBL" id="RWKA01000002">
    <property type="protein sequence ID" value="TGB46922.1"/>
    <property type="molecule type" value="Genomic_DNA"/>
</dbReference>
<gene>
    <name evidence="1" type="ORF">EJD98_03365</name>
</gene>
<evidence type="ECO:0000313" key="1">
    <source>
        <dbReference type="EMBL" id="TGB46922.1"/>
    </source>
</evidence>
<name>A0A4Z0HXS3_MYCPR</name>